<feature type="transmembrane region" description="Helical" evidence="1">
    <location>
        <begin position="7"/>
        <end position="26"/>
    </location>
</feature>
<keyword evidence="1" id="KW-1133">Transmembrane helix</keyword>
<evidence type="ECO:0000313" key="3">
    <source>
        <dbReference type="Proteomes" id="UP001077662"/>
    </source>
</evidence>
<sequence length="129" mass="14738">MKMGWKVSSVLIGIFVVYLWIIHLPYPPLPIASMPVEQAMAMVKEHPEQLVSLGKEGGYEYYMMEGTQKEAAERLKQQMAQRGYQFIEQQGGGYFFEGNGQKQVITSNMWTGKYVILKTANPLEKEREG</sequence>
<evidence type="ECO:0000256" key="1">
    <source>
        <dbReference type="SAM" id="Phobius"/>
    </source>
</evidence>
<dbReference type="EMBL" id="JAPTNE010000010">
    <property type="protein sequence ID" value="MCZ0807072.1"/>
    <property type="molecule type" value="Genomic_DNA"/>
</dbReference>
<organism evidence="2 3">
    <name type="scientific">Brevibacillus laterosporus</name>
    <name type="common">Bacillus laterosporus</name>
    <dbReference type="NCBI Taxonomy" id="1465"/>
    <lineage>
        <taxon>Bacteria</taxon>
        <taxon>Bacillati</taxon>
        <taxon>Bacillota</taxon>
        <taxon>Bacilli</taxon>
        <taxon>Bacillales</taxon>
        <taxon>Paenibacillaceae</taxon>
        <taxon>Brevibacillus</taxon>
    </lineage>
</organism>
<dbReference type="RefSeq" id="WP_258433415.1">
    <property type="nucleotide sequence ID" value="NZ_JANSGW010000010.1"/>
</dbReference>
<gene>
    <name evidence="2" type="ORF">O0554_09120</name>
</gene>
<dbReference type="Proteomes" id="UP001077662">
    <property type="component" value="Unassembled WGS sequence"/>
</dbReference>
<name>A0AAP3DG74_BRELA</name>
<reference evidence="2" key="1">
    <citation type="submission" date="2022-09" db="EMBL/GenBank/DDBJ databases">
        <title>Genome analysis and characterization of larvicidal activity of Brevibacillus strains.</title>
        <authorList>
            <person name="Patrusheva E.V."/>
            <person name="Izotova A.O."/>
            <person name="Toshchakov S.V."/>
            <person name="Sineoky S.P."/>
        </authorList>
    </citation>
    <scope>NUCLEOTIDE SEQUENCE</scope>
    <source>
        <strain evidence="2">VKPM_B-13247</strain>
    </source>
</reference>
<dbReference type="AlphaFoldDB" id="A0AAP3DG74"/>
<comment type="caution">
    <text evidence="2">The sequence shown here is derived from an EMBL/GenBank/DDBJ whole genome shotgun (WGS) entry which is preliminary data.</text>
</comment>
<evidence type="ECO:0000313" key="2">
    <source>
        <dbReference type="EMBL" id="MCZ0807072.1"/>
    </source>
</evidence>
<proteinExistence type="predicted"/>
<keyword evidence="1" id="KW-0472">Membrane</keyword>
<accession>A0AAP3DG74</accession>
<keyword evidence="1" id="KW-0812">Transmembrane</keyword>
<protein>
    <submittedName>
        <fullName evidence="2">Uncharacterized protein</fullName>
    </submittedName>
</protein>